<evidence type="ECO:0000313" key="2">
    <source>
        <dbReference type="EMBL" id="KMT21396.1"/>
    </source>
</evidence>
<proteinExistence type="predicted"/>
<feature type="domain" description="Peptidase M16 C-terminal" evidence="1">
    <location>
        <begin position="182"/>
        <end position="351"/>
    </location>
</feature>
<name>A0A0J8G0T0_CLOCY</name>
<dbReference type="PANTHER" id="PTHR11851">
    <property type="entry name" value="METALLOPROTEASE"/>
    <property type="match status" value="1"/>
</dbReference>
<dbReference type="GO" id="GO:0006508">
    <property type="term" value="P:proteolysis"/>
    <property type="evidence" value="ECO:0007669"/>
    <property type="project" value="UniProtKB-KW"/>
</dbReference>
<dbReference type="InterPro" id="IPR007863">
    <property type="entry name" value="Peptidase_M16_C"/>
</dbReference>
<protein>
    <submittedName>
        <fullName evidence="2">Putative inactive metalloprotease YmfF</fullName>
    </submittedName>
</protein>
<evidence type="ECO:0000313" key="3">
    <source>
        <dbReference type="Proteomes" id="UP000036756"/>
    </source>
</evidence>
<dbReference type="InterPro" id="IPR050361">
    <property type="entry name" value="MPP/UQCRC_Complex"/>
</dbReference>
<dbReference type="SUPFAM" id="SSF63411">
    <property type="entry name" value="LuxS/MPP-like metallohydrolase"/>
    <property type="match status" value="2"/>
</dbReference>
<keyword evidence="3" id="KW-1185">Reference proteome</keyword>
<dbReference type="EMBL" id="LFVU01000027">
    <property type="protein sequence ID" value="KMT21396.1"/>
    <property type="molecule type" value="Genomic_DNA"/>
</dbReference>
<dbReference type="InterPro" id="IPR011249">
    <property type="entry name" value="Metalloenz_LuxS/M16"/>
</dbReference>
<dbReference type="GO" id="GO:0008237">
    <property type="term" value="F:metallopeptidase activity"/>
    <property type="evidence" value="ECO:0007669"/>
    <property type="project" value="UniProtKB-KW"/>
</dbReference>
<dbReference type="Proteomes" id="UP000036756">
    <property type="component" value="Unassembled WGS sequence"/>
</dbReference>
<dbReference type="Pfam" id="PF05193">
    <property type="entry name" value="Peptidase_M16_C"/>
    <property type="match status" value="1"/>
</dbReference>
<dbReference type="PATRIC" id="fig|1121307.3.peg.1013"/>
<dbReference type="STRING" id="1121307.CLCY_2c01560"/>
<accession>A0A0J8G0T0</accession>
<keyword evidence="2" id="KW-0378">Hydrolase</keyword>
<evidence type="ECO:0000259" key="1">
    <source>
        <dbReference type="Pfam" id="PF05193"/>
    </source>
</evidence>
<dbReference type="AlphaFoldDB" id="A0A0J8G0T0"/>
<keyword evidence="2" id="KW-0645">Protease</keyword>
<dbReference type="Gene3D" id="3.30.830.10">
    <property type="entry name" value="Metalloenzyme, LuxS/M16 peptidase-like"/>
    <property type="match status" value="2"/>
</dbReference>
<dbReference type="PANTHER" id="PTHR11851:SF186">
    <property type="entry name" value="INACTIVE METALLOPROTEASE YMFF-RELATED"/>
    <property type="match status" value="1"/>
</dbReference>
<reference evidence="2 3" key="1">
    <citation type="submission" date="2015-06" db="EMBL/GenBank/DDBJ databases">
        <title>Draft genome sequence of the purine-degrading Clostridium cylindrosporum HC-1 (DSM 605).</title>
        <authorList>
            <person name="Poehlein A."/>
            <person name="Schiel-Bengelsdorf B."/>
            <person name="Bengelsdorf F."/>
            <person name="Daniel R."/>
            <person name="Duerre P."/>
        </authorList>
    </citation>
    <scope>NUCLEOTIDE SEQUENCE [LARGE SCALE GENOMIC DNA]</scope>
    <source>
        <strain evidence="2 3">DSM 605</strain>
    </source>
</reference>
<keyword evidence="2" id="KW-0482">Metalloprotease</keyword>
<dbReference type="NCBIfam" id="NF047422">
    <property type="entry name" value="YfmF_fam"/>
    <property type="match status" value="1"/>
</dbReference>
<comment type="caution">
    <text evidence="2">The sequence shown here is derived from an EMBL/GenBank/DDBJ whole genome shotgun (WGS) entry which is preliminary data.</text>
</comment>
<dbReference type="RefSeq" id="WP_048570836.1">
    <property type="nucleotide sequence ID" value="NZ_LFVU01000027.1"/>
</dbReference>
<dbReference type="GO" id="GO:0046872">
    <property type="term" value="F:metal ion binding"/>
    <property type="evidence" value="ECO:0007669"/>
    <property type="project" value="InterPro"/>
</dbReference>
<sequence>MNIIKENLAKNKEVYLIKNKSMKSIIVWFMFYMPLDEKASENALISNILLRGSRKHQSSREISKFLNAAYGSIIGTDINLKGEVYTLGVHLNYINPNLEFVEGDITRDMLKFLEEVIYHPLEENNKFKEEYFQTEKQNLLMQLKGKGDNKESYAFDKTIEVMCEGEAYSIDKLGKISWIESLTNEKCYQRYKEIIKDAPLKVYVMGDIEMDSFTSTLKEIFTFNNAKDLEVNINHKEVEKVKEVFEDVDTNQGKLCMGFRTSIDLNSKEFAALTIVNRLFGGGADSKLFINLREKESLCYTIYSTLEKHKGMMFVACGIDSSVKNIAKEKIIETLNSIKNGDFTDEHLSISIAGMMHSLTSIRDNKYTYIAYLQGLNIYGAKYRLEDLCESLSKVTRDEVIKAANTLTLDTVYFLGRGEKNENEKK</sequence>
<organism evidence="2 3">
    <name type="scientific">Clostridium cylindrosporum DSM 605</name>
    <dbReference type="NCBI Taxonomy" id="1121307"/>
    <lineage>
        <taxon>Bacteria</taxon>
        <taxon>Bacillati</taxon>
        <taxon>Bacillota</taxon>
        <taxon>Clostridia</taxon>
        <taxon>Eubacteriales</taxon>
        <taxon>Clostridiaceae</taxon>
        <taxon>Clostridium</taxon>
    </lineage>
</organism>
<gene>
    <name evidence="2" type="primary">ymfF</name>
    <name evidence="2" type="ORF">CLCY_2c01560</name>
</gene>